<dbReference type="PANTHER" id="PTHR33744">
    <property type="entry name" value="CARBOHYDRATE DIACID REGULATOR"/>
    <property type="match status" value="1"/>
</dbReference>
<reference evidence="2 3" key="2">
    <citation type="submission" date="2020-04" db="EMBL/GenBank/DDBJ databases">
        <authorList>
            <person name="Fomenkov A."/>
            <person name="Anton B.P."/>
            <person name="Roberts R.J."/>
        </authorList>
    </citation>
    <scope>NUCLEOTIDE SEQUENCE [LARGE SCALE GENOMIC DNA]</scope>
    <source>
        <strain evidence="2 3">S2</strain>
    </source>
</reference>
<protein>
    <recommendedName>
        <fullName evidence="1">PucR C-terminal helix-turn-helix domain-containing protein</fullName>
    </recommendedName>
</protein>
<name>A0A6H1P155_PRIMG</name>
<dbReference type="Pfam" id="PF13556">
    <property type="entry name" value="HTH_30"/>
    <property type="match status" value="1"/>
</dbReference>
<proteinExistence type="predicted"/>
<evidence type="ECO:0000313" key="3">
    <source>
        <dbReference type="Proteomes" id="UP000501868"/>
    </source>
</evidence>
<evidence type="ECO:0000313" key="2">
    <source>
        <dbReference type="EMBL" id="QIZ07021.1"/>
    </source>
</evidence>
<feature type="domain" description="PucR C-terminal helix-turn-helix" evidence="1">
    <location>
        <begin position="240"/>
        <end position="295"/>
    </location>
</feature>
<dbReference type="PANTHER" id="PTHR33744:SF15">
    <property type="entry name" value="CARBOHYDRATE DIACID REGULATOR"/>
    <property type="match status" value="1"/>
</dbReference>
<organism evidence="2 3">
    <name type="scientific">Priestia megaterium</name>
    <name type="common">Bacillus megaterium</name>
    <dbReference type="NCBI Taxonomy" id="1404"/>
    <lineage>
        <taxon>Bacteria</taxon>
        <taxon>Bacillati</taxon>
        <taxon>Bacillota</taxon>
        <taxon>Bacilli</taxon>
        <taxon>Bacillales</taxon>
        <taxon>Bacillaceae</taxon>
        <taxon>Priestia</taxon>
    </lineage>
</organism>
<dbReference type="InterPro" id="IPR051448">
    <property type="entry name" value="CdaR-like_regulators"/>
</dbReference>
<dbReference type="InterPro" id="IPR025736">
    <property type="entry name" value="PucR_C-HTH_dom"/>
</dbReference>
<gene>
    <name evidence="2" type="ORF">HFZ78_10170</name>
</gene>
<dbReference type="InterPro" id="IPR009057">
    <property type="entry name" value="Homeodomain-like_sf"/>
</dbReference>
<dbReference type="SUPFAM" id="SSF46689">
    <property type="entry name" value="Homeodomain-like"/>
    <property type="match status" value="1"/>
</dbReference>
<dbReference type="EMBL" id="CP051128">
    <property type="protein sequence ID" value="QIZ07021.1"/>
    <property type="molecule type" value="Genomic_DNA"/>
</dbReference>
<sequence>MLKKLLSIYENSILFPVKPVNPSEQFYIFYNEIENEWIAIPKAVVTEKELTLLKTIYQLDEYKNPSSNSSAKGWDTYLLLDGPLPTCKPETYLRFIQFQFNSDDTNQSEIESALKGFFTEEIMIIWENRSRGIVIEEGNAIALTEEDLISMTETLESDFYIKISFFIGKFHPFSDQLRSKYLQEKEFFSFGIANLVTHLNIFTFERVFPSYLAYHLPADLKQRVNQLIFGVFNEETEMYSTIKVFLENNLNASLTAKKLYIHRNTLQYRIDKFIDKTGIQLKDFYGAFTVFLACLLYEQSKEK</sequence>
<dbReference type="Gene3D" id="1.10.10.2840">
    <property type="entry name" value="PucR C-terminal helix-turn-helix domain"/>
    <property type="match status" value="1"/>
</dbReference>
<reference evidence="2 3" key="1">
    <citation type="submission" date="2020-04" db="EMBL/GenBank/DDBJ databases">
        <title>Genome-Wide Identification of 5-Methylcytosine Sites in Bacterial Genomes By High-Throughput Sequencing of MspJI Restriction Fragments.</title>
        <authorList>
            <person name="Wu V."/>
        </authorList>
    </citation>
    <scope>NUCLEOTIDE SEQUENCE [LARGE SCALE GENOMIC DNA]</scope>
    <source>
        <strain evidence="2 3">S2</strain>
    </source>
</reference>
<evidence type="ECO:0000259" key="1">
    <source>
        <dbReference type="Pfam" id="PF13556"/>
    </source>
</evidence>
<accession>A0A6H1P155</accession>
<dbReference type="AlphaFoldDB" id="A0A6H1P155"/>
<dbReference type="InterPro" id="IPR042070">
    <property type="entry name" value="PucR_C-HTH_sf"/>
</dbReference>
<dbReference type="Proteomes" id="UP000501868">
    <property type="component" value="Chromosome"/>
</dbReference>